<dbReference type="EC" id="3.4.21.-" evidence="7"/>
<dbReference type="Proteomes" id="UP000700596">
    <property type="component" value="Unassembled WGS sequence"/>
</dbReference>
<evidence type="ECO:0000259" key="9">
    <source>
        <dbReference type="Pfam" id="PF00089"/>
    </source>
</evidence>
<keyword evidence="6 7" id="KW-0720">Serine protease</keyword>
<comment type="similarity">
    <text evidence="2 7">Belongs to the peptidase S1B family.</text>
</comment>
<comment type="caution">
    <text evidence="10">The sequence shown here is derived from an EMBL/GenBank/DDBJ whole genome shotgun (WGS) entry which is preliminary data.</text>
</comment>
<sequence length="819" mass="88497">MSQVQIDSYTVEAASYGKPKITYPKTPKPATSKITKTSNYKSPKPAASANKVGVWELQSSEFTEFAPPDRTESLFNGTFSESVIGGDGRKMVPKKELAPGGKYRAIVKLFLRFAGQPDGGPWAMATGWLIENDLLVTAGHCAHDWSNNYGRLTHVKAYIGYTGKEAVKDSNQVQLRMGIRVASPESWLTRGATESRGDVSFIRVNKPFTGVIPFKYATTPLTGVNQRLGVVGYPGDLMKRSTGEKGALMYEMFLPTNYTLDGSKNKMLQYTIDTFGGNSGSPVLRQGDLISIGVHVLGGNPNSASVISGKYGNSFDALRTALKSSTKGFQWVTIPAASGATNGTATGARYPIKVPVKGNTREFEEEETTLISGTKTRITPSNYRIYRPNRPRHQPADTFTAALDKARRVTTDPLGAIAAYGLHVAGMQARQFRAEFDLAETGDVDDNHEQVSDDQIEADSQTGVPHEADNNEEDDSETANEADVDTEDAPAYIPPDEDHEFTEESGAAAYEGVAERAILTEAAFLTLQEIGPKKCQQLKYMDRIRAYVDKHGKAVGRAGAVVFPSLMAPALQATMTKIRLQQQVAKGNETGDAGDPSVAVEDAAVGGFGPKLDKNHEAIIEELTNAFDTDNETAHNGSIADIIDKGLRIPGAIIAKVAESDLPDLTQRAEALQEASTESLEAALEDSNSPEYLYDAMAQRALIGEAMLEAILNTPAPVQSEEGLFSIFKKFIKVTAKVVGTQQSQQQQQQQGKGETQEFFGWVKAGLAVFKAGSAIYNAVKKKGKREFVDGEEGDETVGGEEGGEGDGWDEYILQGEGY</sequence>
<feature type="compositionally biased region" description="Polar residues" evidence="8">
    <location>
        <begin position="32"/>
        <end position="41"/>
    </location>
</feature>
<dbReference type="InterPro" id="IPR001254">
    <property type="entry name" value="Trypsin_dom"/>
</dbReference>
<comment type="similarity">
    <text evidence="1">Belongs to the peptidase S1 family.</text>
</comment>
<dbReference type="SUPFAM" id="SSF50494">
    <property type="entry name" value="Trypsin-like serine proteases"/>
    <property type="match status" value="1"/>
</dbReference>
<dbReference type="EMBL" id="JAGMWT010000002">
    <property type="protein sequence ID" value="KAH7136160.1"/>
    <property type="molecule type" value="Genomic_DNA"/>
</dbReference>
<evidence type="ECO:0000256" key="4">
    <source>
        <dbReference type="ARBA" id="ARBA00022729"/>
    </source>
</evidence>
<feature type="region of interest" description="Disordered" evidence="8">
    <location>
        <begin position="791"/>
        <end position="819"/>
    </location>
</feature>
<feature type="compositionally biased region" description="Low complexity" evidence="8">
    <location>
        <begin position="20"/>
        <end position="31"/>
    </location>
</feature>
<feature type="region of interest" description="Disordered" evidence="8">
    <location>
        <begin position="452"/>
        <end position="504"/>
    </location>
</feature>
<reference evidence="10" key="1">
    <citation type="journal article" date="2021" name="Nat. Commun.">
        <title>Genetic determinants of endophytism in the Arabidopsis root mycobiome.</title>
        <authorList>
            <person name="Mesny F."/>
            <person name="Miyauchi S."/>
            <person name="Thiergart T."/>
            <person name="Pickel B."/>
            <person name="Atanasova L."/>
            <person name="Karlsson M."/>
            <person name="Huettel B."/>
            <person name="Barry K.W."/>
            <person name="Haridas S."/>
            <person name="Chen C."/>
            <person name="Bauer D."/>
            <person name="Andreopoulos W."/>
            <person name="Pangilinan J."/>
            <person name="LaButti K."/>
            <person name="Riley R."/>
            <person name="Lipzen A."/>
            <person name="Clum A."/>
            <person name="Drula E."/>
            <person name="Henrissat B."/>
            <person name="Kohler A."/>
            <person name="Grigoriev I.V."/>
            <person name="Martin F.M."/>
            <person name="Hacquard S."/>
        </authorList>
    </citation>
    <scope>NUCLEOTIDE SEQUENCE</scope>
    <source>
        <strain evidence="10">MPI-CAGE-CH-0243</strain>
    </source>
</reference>
<dbReference type="GO" id="GO:0006508">
    <property type="term" value="P:proteolysis"/>
    <property type="evidence" value="ECO:0007669"/>
    <property type="project" value="UniProtKB-KW"/>
</dbReference>
<keyword evidence="5 7" id="KW-0378">Hydrolase</keyword>
<feature type="region of interest" description="Disordered" evidence="8">
    <location>
        <begin position="20"/>
        <end position="46"/>
    </location>
</feature>
<protein>
    <recommendedName>
        <fullName evidence="7">Serine protease</fullName>
        <ecNumber evidence="7">3.4.21.-</ecNumber>
    </recommendedName>
</protein>
<dbReference type="OrthoDB" id="3693942at2759"/>
<dbReference type="InterPro" id="IPR050966">
    <property type="entry name" value="Glutamyl_endopeptidase"/>
</dbReference>
<accession>A0A9P9IZ11</accession>
<evidence type="ECO:0000256" key="6">
    <source>
        <dbReference type="ARBA" id="ARBA00022825"/>
    </source>
</evidence>
<evidence type="ECO:0000313" key="11">
    <source>
        <dbReference type="Proteomes" id="UP000700596"/>
    </source>
</evidence>
<gene>
    <name evidence="10" type="ORF">B0J11DRAFT_611978</name>
</gene>
<proteinExistence type="inferred from homology"/>
<dbReference type="Pfam" id="PF00089">
    <property type="entry name" value="Trypsin"/>
    <property type="match status" value="1"/>
</dbReference>
<keyword evidence="3 7" id="KW-0645">Protease</keyword>
<dbReference type="PANTHER" id="PTHR15462:SF8">
    <property type="entry name" value="SERINE PROTEASE"/>
    <property type="match status" value="1"/>
</dbReference>
<keyword evidence="4" id="KW-0732">Signal</keyword>
<feature type="domain" description="Peptidase S1" evidence="9">
    <location>
        <begin position="124"/>
        <end position="304"/>
    </location>
</feature>
<dbReference type="PROSITE" id="PS00134">
    <property type="entry name" value="TRYPSIN_HIS"/>
    <property type="match status" value="1"/>
</dbReference>
<organism evidence="10 11">
    <name type="scientific">Dendryphion nanum</name>
    <dbReference type="NCBI Taxonomy" id="256645"/>
    <lineage>
        <taxon>Eukaryota</taxon>
        <taxon>Fungi</taxon>
        <taxon>Dikarya</taxon>
        <taxon>Ascomycota</taxon>
        <taxon>Pezizomycotina</taxon>
        <taxon>Dothideomycetes</taxon>
        <taxon>Pleosporomycetidae</taxon>
        <taxon>Pleosporales</taxon>
        <taxon>Torulaceae</taxon>
        <taxon>Dendryphion</taxon>
    </lineage>
</organism>
<dbReference type="InterPro" id="IPR009003">
    <property type="entry name" value="Peptidase_S1_PA"/>
</dbReference>
<feature type="compositionally biased region" description="Acidic residues" evidence="8">
    <location>
        <begin position="470"/>
        <end position="488"/>
    </location>
</feature>
<dbReference type="PANTHER" id="PTHR15462">
    <property type="entry name" value="SERINE PROTEASE"/>
    <property type="match status" value="1"/>
</dbReference>
<dbReference type="GO" id="GO:0004252">
    <property type="term" value="F:serine-type endopeptidase activity"/>
    <property type="evidence" value="ECO:0007669"/>
    <property type="project" value="InterPro"/>
</dbReference>
<feature type="compositionally biased region" description="Acidic residues" evidence="8">
    <location>
        <begin position="791"/>
        <end position="810"/>
    </location>
</feature>
<evidence type="ECO:0000256" key="8">
    <source>
        <dbReference type="SAM" id="MobiDB-lite"/>
    </source>
</evidence>
<dbReference type="Gene3D" id="2.40.10.10">
    <property type="entry name" value="Trypsin-like serine proteases"/>
    <property type="match status" value="2"/>
</dbReference>
<evidence type="ECO:0000256" key="2">
    <source>
        <dbReference type="ARBA" id="ARBA00008764"/>
    </source>
</evidence>
<evidence type="ECO:0000256" key="3">
    <source>
        <dbReference type="ARBA" id="ARBA00022670"/>
    </source>
</evidence>
<evidence type="ECO:0000256" key="1">
    <source>
        <dbReference type="ARBA" id="ARBA00007664"/>
    </source>
</evidence>
<evidence type="ECO:0000256" key="7">
    <source>
        <dbReference type="RuleBase" id="RU004296"/>
    </source>
</evidence>
<dbReference type="InterPro" id="IPR043504">
    <property type="entry name" value="Peptidase_S1_PA_chymotrypsin"/>
</dbReference>
<evidence type="ECO:0000256" key="5">
    <source>
        <dbReference type="ARBA" id="ARBA00022801"/>
    </source>
</evidence>
<evidence type="ECO:0000313" key="10">
    <source>
        <dbReference type="EMBL" id="KAH7136160.1"/>
    </source>
</evidence>
<dbReference type="InterPro" id="IPR018114">
    <property type="entry name" value="TRYPSIN_HIS"/>
</dbReference>
<name>A0A9P9IZ11_9PLEO</name>
<dbReference type="PRINTS" id="PR00839">
    <property type="entry name" value="V8PROTEASE"/>
</dbReference>
<keyword evidence="11" id="KW-1185">Reference proteome</keyword>
<dbReference type="AlphaFoldDB" id="A0A9P9IZ11"/>
<dbReference type="InterPro" id="IPR008256">
    <property type="entry name" value="Peptidase_S1B"/>
</dbReference>